<feature type="compositionally biased region" description="Basic and acidic residues" evidence="1">
    <location>
        <begin position="18"/>
        <end position="27"/>
    </location>
</feature>
<comment type="caution">
    <text evidence="2">The sequence shown here is derived from an EMBL/GenBank/DDBJ whole genome shotgun (WGS) entry which is preliminary data.</text>
</comment>
<reference evidence="2" key="1">
    <citation type="journal article" date="2014" name="Int. J. Syst. Evol. Microbiol.">
        <title>Complete genome sequence of Corynebacterium casei LMG S-19264T (=DSM 44701T), isolated from a smear-ripened cheese.</title>
        <authorList>
            <consortium name="US DOE Joint Genome Institute (JGI-PGF)"/>
            <person name="Walter F."/>
            <person name="Albersmeier A."/>
            <person name="Kalinowski J."/>
            <person name="Ruckert C."/>
        </authorList>
    </citation>
    <scope>NUCLEOTIDE SEQUENCE</scope>
    <source>
        <strain evidence="2">JCM 4234</strain>
    </source>
</reference>
<dbReference type="AlphaFoldDB" id="A0A918GJ81"/>
<protein>
    <recommendedName>
        <fullName evidence="4">Transcription regulator AsnC/Lrp ligand binding domain-containing protein</fullName>
    </recommendedName>
</protein>
<feature type="region of interest" description="Disordered" evidence="1">
    <location>
        <begin position="16"/>
        <end position="60"/>
    </location>
</feature>
<dbReference type="EMBL" id="BMSL01000008">
    <property type="protein sequence ID" value="GGS41423.1"/>
    <property type="molecule type" value="Genomic_DNA"/>
</dbReference>
<gene>
    <name evidence="2" type="ORF">GCM10010238_33700</name>
</gene>
<evidence type="ECO:0008006" key="4">
    <source>
        <dbReference type="Google" id="ProtNLM"/>
    </source>
</evidence>
<sequence>MAATWAAGASWSLARFPAPREGRDRGGRRGTARQATTRLRPARGPDRPVPHPRTAAATAGPSDLVATAVVRGTAELYAYLSGPLGHLAGVRHVEASPFLRRVKQLICPRPRS</sequence>
<keyword evidence="3" id="KW-1185">Reference proteome</keyword>
<accession>A0A918GJ81</accession>
<name>A0A918GJ81_STRGD</name>
<evidence type="ECO:0000313" key="2">
    <source>
        <dbReference type="EMBL" id="GGS41423.1"/>
    </source>
</evidence>
<reference evidence="2" key="2">
    <citation type="submission" date="2020-09" db="EMBL/GenBank/DDBJ databases">
        <authorList>
            <person name="Sun Q."/>
            <person name="Ohkuma M."/>
        </authorList>
    </citation>
    <scope>NUCLEOTIDE SEQUENCE</scope>
    <source>
        <strain evidence="2">JCM 4234</strain>
    </source>
</reference>
<proteinExistence type="predicted"/>
<evidence type="ECO:0000256" key="1">
    <source>
        <dbReference type="SAM" id="MobiDB-lite"/>
    </source>
</evidence>
<dbReference type="Proteomes" id="UP000653493">
    <property type="component" value="Unassembled WGS sequence"/>
</dbReference>
<organism evidence="2 3">
    <name type="scientific">Streptomyces griseoviridis</name>
    <dbReference type="NCBI Taxonomy" id="45398"/>
    <lineage>
        <taxon>Bacteria</taxon>
        <taxon>Bacillati</taxon>
        <taxon>Actinomycetota</taxon>
        <taxon>Actinomycetes</taxon>
        <taxon>Kitasatosporales</taxon>
        <taxon>Streptomycetaceae</taxon>
        <taxon>Streptomyces</taxon>
    </lineage>
</organism>
<evidence type="ECO:0000313" key="3">
    <source>
        <dbReference type="Proteomes" id="UP000653493"/>
    </source>
</evidence>